<evidence type="ECO:0000313" key="1">
    <source>
        <dbReference type="EMBL" id="MDT0295200.1"/>
    </source>
</evidence>
<dbReference type="NCBIfam" id="TIGR04019">
    <property type="entry name" value="B_thiol_YtxJ"/>
    <property type="match status" value="1"/>
</dbReference>
<keyword evidence="2" id="KW-1185">Reference proteome</keyword>
<organism evidence="1 2">
    <name type="scientific">Mesonia ostreae</name>
    <dbReference type="NCBI Taxonomy" id="861110"/>
    <lineage>
        <taxon>Bacteria</taxon>
        <taxon>Pseudomonadati</taxon>
        <taxon>Bacteroidota</taxon>
        <taxon>Flavobacteriia</taxon>
        <taxon>Flavobacteriales</taxon>
        <taxon>Flavobacteriaceae</taxon>
        <taxon>Mesonia</taxon>
    </lineage>
</organism>
<sequence length="129" mass="15040">MGLLDKIFKKQDDIAKKEIKEIPWQLLTKEEQLDQILDESKHQPVVIFKHSTRCGVSRMVLKQFEKNYDLDPQEAKLYFLDLLAYRGLSNAVAEKFKVMHQSPQMIVINNKEVVHQASHHDIDVENIAV</sequence>
<dbReference type="Gene3D" id="3.40.30.10">
    <property type="entry name" value="Glutaredoxin"/>
    <property type="match status" value="1"/>
</dbReference>
<evidence type="ECO:0000313" key="2">
    <source>
        <dbReference type="Proteomes" id="UP001182991"/>
    </source>
</evidence>
<dbReference type="InterPro" id="IPR036249">
    <property type="entry name" value="Thioredoxin-like_sf"/>
</dbReference>
<accession>A0ABU2KKE8</accession>
<gene>
    <name evidence="1" type="primary">ytxJ</name>
    <name evidence="1" type="ORF">RLT85_11205</name>
</gene>
<name>A0ABU2KKE8_9FLAO</name>
<dbReference type="RefSeq" id="WP_311402131.1">
    <property type="nucleotide sequence ID" value="NZ_JAVRBG010000010.1"/>
</dbReference>
<dbReference type="Pfam" id="PF11009">
    <property type="entry name" value="BrxC"/>
    <property type="match status" value="1"/>
</dbReference>
<dbReference type="InterPro" id="IPR022551">
    <property type="entry name" value="BrxC"/>
</dbReference>
<dbReference type="EMBL" id="JAVRBG010000010">
    <property type="protein sequence ID" value="MDT0295200.1"/>
    <property type="molecule type" value="Genomic_DNA"/>
</dbReference>
<dbReference type="Proteomes" id="UP001182991">
    <property type="component" value="Unassembled WGS sequence"/>
</dbReference>
<reference evidence="2" key="1">
    <citation type="submission" date="2023-07" db="EMBL/GenBank/DDBJ databases">
        <title>Isolating and identifying novel microbial strains from the Mariana Trench.</title>
        <authorList>
            <person name="Fu H."/>
        </authorList>
    </citation>
    <scope>NUCLEOTIDE SEQUENCE [LARGE SCALE GENOMIC DNA]</scope>
    <source>
        <strain evidence="2">T-y2</strain>
    </source>
</reference>
<proteinExistence type="predicted"/>
<dbReference type="SUPFAM" id="SSF52833">
    <property type="entry name" value="Thioredoxin-like"/>
    <property type="match status" value="1"/>
</dbReference>
<protein>
    <submittedName>
        <fullName evidence="1">Bacillithiol system redox-active protein YtxJ</fullName>
    </submittedName>
</protein>
<comment type="caution">
    <text evidence="1">The sequence shown here is derived from an EMBL/GenBank/DDBJ whole genome shotgun (WGS) entry which is preliminary data.</text>
</comment>